<keyword evidence="2" id="KW-1185">Reference proteome</keyword>
<reference evidence="1" key="1">
    <citation type="submission" date="2024-09" db="EMBL/GenBank/DDBJ databases">
        <title>Black Yeasts Isolated from many extreme environments.</title>
        <authorList>
            <person name="Coleine C."/>
            <person name="Stajich J.E."/>
            <person name="Selbmann L."/>
        </authorList>
    </citation>
    <scope>NUCLEOTIDE SEQUENCE</scope>
    <source>
        <strain evidence="1">CCFEE 5737</strain>
    </source>
</reference>
<gene>
    <name evidence="1" type="ORF">LTS18_009386</name>
</gene>
<dbReference type="Proteomes" id="UP001186974">
    <property type="component" value="Unassembled WGS sequence"/>
</dbReference>
<sequence>MSSSNPTMDKSFMGMPLHQNALKPLGNGLNELEIIGAASFANVASGFVVDFLMGGVSAAISKTAAAPIER</sequence>
<comment type="caution">
    <text evidence="1">The sequence shown here is derived from an EMBL/GenBank/DDBJ whole genome shotgun (WGS) entry which is preliminary data.</text>
</comment>
<evidence type="ECO:0000313" key="1">
    <source>
        <dbReference type="EMBL" id="KAK3064191.1"/>
    </source>
</evidence>
<organism evidence="1 2">
    <name type="scientific">Coniosporium uncinatum</name>
    <dbReference type="NCBI Taxonomy" id="93489"/>
    <lineage>
        <taxon>Eukaryota</taxon>
        <taxon>Fungi</taxon>
        <taxon>Dikarya</taxon>
        <taxon>Ascomycota</taxon>
        <taxon>Pezizomycotina</taxon>
        <taxon>Dothideomycetes</taxon>
        <taxon>Dothideomycetes incertae sedis</taxon>
        <taxon>Coniosporium</taxon>
    </lineage>
</organism>
<protein>
    <submittedName>
        <fullName evidence="1">Uncharacterized protein</fullName>
    </submittedName>
</protein>
<name>A0ACC3DA96_9PEZI</name>
<dbReference type="EMBL" id="JAWDJW010006587">
    <property type="protein sequence ID" value="KAK3064191.1"/>
    <property type="molecule type" value="Genomic_DNA"/>
</dbReference>
<accession>A0ACC3DA96</accession>
<evidence type="ECO:0000313" key="2">
    <source>
        <dbReference type="Proteomes" id="UP001186974"/>
    </source>
</evidence>
<feature type="non-terminal residue" evidence="1">
    <location>
        <position position="70"/>
    </location>
</feature>
<proteinExistence type="predicted"/>